<dbReference type="InterPro" id="IPR016181">
    <property type="entry name" value="Acyl_CoA_acyltransferase"/>
</dbReference>
<dbReference type="Pfam" id="PF00583">
    <property type="entry name" value="Acetyltransf_1"/>
    <property type="match status" value="1"/>
</dbReference>
<proteinExistence type="predicted"/>
<keyword evidence="1" id="KW-0808">Transferase</keyword>
<protein>
    <submittedName>
        <fullName evidence="4">GNAT family acetyltransferase</fullName>
    </submittedName>
</protein>
<gene>
    <name evidence="4" type="ORF">ETSY2_22845</name>
</gene>
<dbReference type="CDD" id="cd04301">
    <property type="entry name" value="NAT_SF"/>
    <property type="match status" value="1"/>
</dbReference>
<dbReference type="InterPro" id="IPR050680">
    <property type="entry name" value="YpeA/RimI_acetyltransf"/>
</dbReference>
<dbReference type="HOGENOM" id="CLU_1640695_0_0_7"/>
<dbReference type="PROSITE" id="PS51186">
    <property type="entry name" value="GNAT"/>
    <property type="match status" value="1"/>
</dbReference>
<sequence>MESVEIVEADLSRAAHQHAVSELINAYAADPMGDGKPLAAKVRKALIPGLRQHPATLIFLAYQGDDAIGIAVCFLGFSTFAAKPLINIHDLAVLPGYRGLGIGRQLLEAVERKARMLDCCKLTLEVFEHNHRARRLYEAVGFAQVTYQEEAGSALFLAKPF</sequence>
<evidence type="ECO:0000256" key="2">
    <source>
        <dbReference type="ARBA" id="ARBA00023315"/>
    </source>
</evidence>
<dbReference type="Proteomes" id="UP000019140">
    <property type="component" value="Unassembled WGS sequence"/>
</dbReference>
<dbReference type="SUPFAM" id="SSF55729">
    <property type="entry name" value="Acyl-CoA N-acyltransferases (Nat)"/>
    <property type="match status" value="1"/>
</dbReference>
<accession>W4M698</accession>
<reference evidence="4 5" key="1">
    <citation type="journal article" date="2014" name="Nature">
        <title>An environmental bacterial taxon with a large and distinct metabolic repertoire.</title>
        <authorList>
            <person name="Wilson M.C."/>
            <person name="Mori T."/>
            <person name="Ruckert C."/>
            <person name="Uria A.R."/>
            <person name="Helf M.J."/>
            <person name="Takada K."/>
            <person name="Gernert C."/>
            <person name="Steffens U.A."/>
            <person name="Heycke N."/>
            <person name="Schmitt S."/>
            <person name="Rinke C."/>
            <person name="Helfrich E.J."/>
            <person name="Brachmann A.O."/>
            <person name="Gurgui C."/>
            <person name="Wakimoto T."/>
            <person name="Kracht M."/>
            <person name="Crusemann M."/>
            <person name="Hentschel U."/>
            <person name="Abe I."/>
            <person name="Matsunaga S."/>
            <person name="Kalinowski J."/>
            <person name="Takeyama H."/>
            <person name="Piel J."/>
        </authorList>
    </citation>
    <scope>NUCLEOTIDE SEQUENCE [LARGE SCALE GENOMIC DNA]</scope>
    <source>
        <strain evidence="5">TSY2</strain>
    </source>
</reference>
<evidence type="ECO:0000313" key="5">
    <source>
        <dbReference type="Proteomes" id="UP000019140"/>
    </source>
</evidence>
<evidence type="ECO:0000313" key="4">
    <source>
        <dbReference type="EMBL" id="ETX05446.1"/>
    </source>
</evidence>
<organism evidence="4 5">
    <name type="scientific">Candidatus Entotheonella gemina</name>
    <dbReference type="NCBI Taxonomy" id="1429439"/>
    <lineage>
        <taxon>Bacteria</taxon>
        <taxon>Pseudomonadati</taxon>
        <taxon>Nitrospinota/Tectimicrobiota group</taxon>
        <taxon>Candidatus Tectimicrobiota</taxon>
        <taxon>Candidatus Entotheonellia</taxon>
        <taxon>Candidatus Entotheonellales</taxon>
        <taxon>Candidatus Entotheonellaceae</taxon>
        <taxon>Candidatus Entotheonella</taxon>
    </lineage>
</organism>
<feature type="domain" description="N-acetyltransferase" evidence="3">
    <location>
        <begin position="4"/>
        <end position="161"/>
    </location>
</feature>
<keyword evidence="2" id="KW-0012">Acyltransferase</keyword>
<name>W4M698_9BACT</name>
<dbReference type="InterPro" id="IPR000182">
    <property type="entry name" value="GNAT_dom"/>
</dbReference>
<keyword evidence="5" id="KW-1185">Reference proteome</keyword>
<dbReference type="EMBL" id="AZHX01000949">
    <property type="protein sequence ID" value="ETX05446.1"/>
    <property type="molecule type" value="Genomic_DNA"/>
</dbReference>
<dbReference type="GO" id="GO:0016747">
    <property type="term" value="F:acyltransferase activity, transferring groups other than amino-acyl groups"/>
    <property type="evidence" value="ECO:0007669"/>
    <property type="project" value="InterPro"/>
</dbReference>
<dbReference type="PANTHER" id="PTHR43420">
    <property type="entry name" value="ACETYLTRANSFERASE"/>
    <property type="match status" value="1"/>
</dbReference>
<comment type="caution">
    <text evidence="4">The sequence shown here is derived from an EMBL/GenBank/DDBJ whole genome shotgun (WGS) entry which is preliminary data.</text>
</comment>
<evidence type="ECO:0000256" key="1">
    <source>
        <dbReference type="ARBA" id="ARBA00022679"/>
    </source>
</evidence>
<evidence type="ECO:0000259" key="3">
    <source>
        <dbReference type="PROSITE" id="PS51186"/>
    </source>
</evidence>
<dbReference type="AlphaFoldDB" id="W4M698"/>
<dbReference type="Gene3D" id="3.40.630.30">
    <property type="match status" value="1"/>
</dbReference>